<comment type="caution">
    <text evidence="3">The sequence shown here is derived from an EMBL/GenBank/DDBJ whole genome shotgun (WGS) entry which is preliminary data.</text>
</comment>
<dbReference type="PANTHER" id="PTHR14679:SF1">
    <property type="entry name" value="GEM-ASSOCIATED PROTEIN 7"/>
    <property type="match status" value="1"/>
</dbReference>
<feature type="non-terminal residue" evidence="3">
    <location>
        <position position="123"/>
    </location>
</feature>
<reference evidence="3 4" key="1">
    <citation type="submission" date="2019-09" db="EMBL/GenBank/DDBJ databases">
        <title>Bird 10,000 Genomes (B10K) Project - Family phase.</title>
        <authorList>
            <person name="Zhang G."/>
        </authorList>
    </citation>
    <scope>NUCLEOTIDE SEQUENCE [LARGE SCALE GENOMIC DNA]</scope>
    <source>
        <strain evidence="3">B10K-DU-002-07</strain>
        <tissue evidence="3">Muscle</tissue>
    </source>
</reference>
<evidence type="ECO:0000313" key="4">
    <source>
        <dbReference type="Proteomes" id="UP000564466"/>
    </source>
</evidence>
<evidence type="ECO:0000313" key="3">
    <source>
        <dbReference type="EMBL" id="NXM24835.1"/>
    </source>
</evidence>
<accession>A0A7L0ZAB7</accession>
<feature type="non-terminal residue" evidence="3">
    <location>
        <position position="1"/>
    </location>
</feature>
<sequence length="123" mass="12890">PLPLPVGILRLPRGPDGSSRGFPPDSPRALGGSPLIPGDSPLVPGDSPIPGARARLRERFLRALGAARGRPSRFSLRSGIRVDAEFGAADLEFRTLQVDSLRTPLGVEAAALLRGGDVLGFSF</sequence>
<name>A0A7L0ZAB7_9PASS</name>
<dbReference type="InterPro" id="IPR024642">
    <property type="entry name" value="SUZ-C"/>
</dbReference>
<feature type="domain" description="SUZ-C" evidence="2">
    <location>
        <begin position="1"/>
        <end position="26"/>
    </location>
</feature>
<dbReference type="InterPro" id="IPR020338">
    <property type="entry name" value="SMN_gemin7"/>
</dbReference>
<dbReference type="Gene3D" id="2.30.30.100">
    <property type="match status" value="1"/>
</dbReference>
<evidence type="ECO:0000259" key="2">
    <source>
        <dbReference type="PROSITE" id="PS51938"/>
    </source>
</evidence>
<feature type="region of interest" description="Disordered" evidence="1">
    <location>
        <begin position="1"/>
        <end position="49"/>
    </location>
</feature>
<dbReference type="GO" id="GO:0000387">
    <property type="term" value="P:spliceosomal snRNP assembly"/>
    <property type="evidence" value="ECO:0007669"/>
    <property type="project" value="TreeGrafter"/>
</dbReference>
<dbReference type="Proteomes" id="UP000564466">
    <property type="component" value="Unassembled WGS sequence"/>
</dbReference>
<organism evidence="3 4">
    <name type="scientific">Oxyruncus cristatus</name>
    <name type="common">sharpbill</name>
    <dbReference type="NCBI Taxonomy" id="114331"/>
    <lineage>
        <taxon>Eukaryota</taxon>
        <taxon>Metazoa</taxon>
        <taxon>Chordata</taxon>
        <taxon>Craniata</taxon>
        <taxon>Vertebrata</taxon>
        <taxon>Euteleostomi</taxon>
        <taxon>Archelosauria</taxon>
        <taxon>Archosauria</taxon>
        <taxon>Dinosauria</taxon>
        <taxon>Saurischia</taxon>
        <taxon>Theropoda</taxon>
        <taxon>Coelurosauria</taxon>
        <taxon>Aves</taxon>
        <taxon>Neognathae</taxon>
        <taxon>Neoaves</taxon>
        <taxon>Telluraves</taxon>
        <taxon>Australaves</taxon>
        <taxon>Passeriformes</taxon>
        <taxon>Cotingidae</taxon>
        <taxon>Oxyruncus</taxon>
    </lineage>
</organism>
<dbReference type="PANTHER" id="PTHR14679">
    <property type="entry name" value="GEM-ASSOCIATED PROTEIN 7"/>
    <property type="match status" value="1"/>
</dbReference>
<protein>
    <submittedName>
        <fullName evidence="3">GEMI7 protein</fullName>
    </submittedName>
</protein>
<evidence type="ECO:0000256" key="1">
    <source>
        <dbReference type="SAM" id="MobiDB-lite"/>
    </source>
</evidence>
<gene>
    <name evidence="3" type="primary">Gemin7</name>
    <name evidence="3" type="ORF">OXYCRI_R15040</name>
</gene>
<keyword evidence="4" id="KW-1185">Reference proteome</keyword>
<dbReference type="Pfam" id="PF11095">
    <property type="entry name" value="Gemin7"/>
    <property type="match status" value="1"/>
</dbReference>
<proteinExistence type="predicted"/>
<dbReference type="EMBL" id="VXAY01000849">
    <property type="protein sequence ID" value="NXM24835.1"/>
    <property type="molecule type" value="Genomic_DNA"/>
</dbReference>
<dbReference type="AlphaFoldDB" id="A0A7L0ZAB7"/>
<dbReference type="GO" id="GO:0034719">
    <property type="term" value="C:SMN-Sm protein complex"/>
    <property type="evidence" value="ECO:0007669"/>
    <property type="project" value="InterPro"/>
</dbReference>
<dbReference type="PROSITE" id="PS51938">
    <property type="entry name" value="SUZ_C"/>
    <property type="match status" value="1"/>
</dbReference>